<proteinExistence type="predicted"/>
<dbReference type="GeneID" id="5856584"/>
<dbReference type="Gene3D" id="3.30.930.10">
    <property type="entry name" value="Bira Bifunctional Protein, Domain 2"/>
    <property type="match status" value="1"/>
</dbReference>
<dbReference type="RefSeq" id="XP_001732278.1">
    <property type="nucleotide sequence ID" value="XM_001732226.1"/>
</dbReference>
<reference evidence="2 3" key="1">
    <citation type="journal article" date="2007" name="Proc. Natl. Acad. Sci. U.S.A.">
        <title>Dandruff-associated Malassezia genomes reveal convergent and divergent virulence traits shared with plant and human fungal pathogens.</title>
        <authorList>
            <person name="Xu J."/>
            <person name="Saunders C.W."/>
            <person name="Hu P."/>
            <person name="Grant R.A."/>
            <person name="Boekhout T."/>
            <person name="Kuramae E.E."/>
            <person name="Kronstad J.W."/>
            <person name="Deangelis Y.M."/>
            <person name="Reeder N.L."/>
            <person name="Johnstone K.R."/>
            <person name="Leland M."/>
            <person name="Fieno A.M."/>
            <person name="Begley W.M."/>
            <person name="Sun Y."/>
            <person name="Lacey M.P."/>
            <person name="Chaudhary T."/>
            <person name="Keough T."/>
            <person name="Chu L."/>
            <person name="Sears R."/>
            <person name="Yuan B."/>
            <person name="Dawson T.L.Jr."/>
        </authorList>
    </citation>
    <scope>NUCLEOTIDE SEQUENCE [LARGE SCALE GENOMIC DNA]</scope>
    <source>
        <strain evidence="3">ATCC MYA-4612 / CBS 7966</strain>
    </source>
</reference>
<dbReference type="GO" id="GO:0005737">
    <property type="term" value="C:cytoplasm"/>
    <property type="evidence" value="ECO:0007669"/>
    <property type="project" value="TreeGrafter"/>
</dbReference>
<keyword evidence="3" id="KW-1185">Reference proteome</keyword>
<evidence type="ECO:0000313" key="2">
    <source>
        <dbReference type="EMBL" id="EDP45064.1"/>
    </source>
</evidence>
<dbReference type="EMBL" id="AAYY01000001">
    <property type="protein sequence ID" value="EDP45064.1"/>
    <property type="molecule type" value="Genomic_DNA"/>
</dbReference>
<evidence type="ECO:0000313" key="3">
    <source>
        <dbReference type="Proteomes" id="UP000008837"/>
    </source>
</evidence>
<protein>
    <recommendedName>
        <fullName evidence="1">BPL/LPL catalytic domain-containing protein</fullName>
    </recommendedName>
</protein>
<dbReference type="InParanoid" id="A8PRH4"/>
<dbReference type="InterPro" id="IPR004143">
    <property type="entry name" value="BPL_LPL_catalytic"/>
</dbReference>
<dbReference type="InterPro" id="IPR045864">
    <property type="entry name" value="aa-tRNA-synth_II/BPL/LPL"/>
</dbReference>
<gene>
    <name evidence="2" type="ORF">MGL_0053</name>
</gene>
<dbReference type="OrthoDB" id="10250105at2759"/>
<dbReference type="OMA" id="GHEENMS"/>
<dbReference type="GO" id="GO:0004077">
    <property type="term" value="F:biotin--[biotin carboxyl-carrier protein] ligase activity"/>
    <property type="evidence" value="ECO:0007669"/>
    <property type="project" value="TreeGrafter"/>
</dbReference>
<dbReference type="Proteomes" id="UP000008837">
    <property type="component" value="Unassembled WGS sequence"/>
</dbReference>
<dbReference type="PROSITE" id="PS51733">
    <property type="entry name" value="BPL_LPL_CATALYTIC"/>
    <property type="match status" value="1"/>
</dbReference>
<organism evidence="2 3">
    <name type="scientific">Malassezia globosa (strain ATCC MYA-4612 / CBS 7966)</name>
    <name type="common">Dandruff-associated fungus</name>
    <dbReference type="NCBI Taxonomy" id="425265"/>
    <lineage>
        <taxon>Eukaryota</taxon>
        <taxon>Fungi</taxon>
        <taxon>Dikarya</taxon>
        <taxon>Basidiomycota</taxon>
        <taxon>Ustilaginomycotina</taxon>
        <taxon>Malasseziomycetes</taxon>
        <taxon>Malasseziales</taxon>
        <taxon>Malasseziaceae</taxon>
        <taxon>Malassezia</taxon>
    </lineage>
</organism>
<feature type="domain" description="BPL/LPL catalytic" evidence="1">
    <location>
        <begin position="135"/>
        <end position="342"/>
    </location>
</feature>
<sequence>MLEAAQLSTHNTSFPALPSRTPILVASQSVSLLDTWAEKLRSHAAAAAPTNVTETSGTYIPDSSDTWVLYDWQPAYAAKDVAECVGNDSDDEKVTSIVLIPEKHFAEASESTRDFDLARYFDALSEARAVSASMPWPRPRSFHTAVGHIIAYARVIKSTQTALDSNRCLLDACLPGMTFFATQQVHGRGRGQNAWISPRGCLQFSTLVSLPLHIGSKSVLLQYLAALAVVYGVSILYPSVRGRVRIKWPNDLYAQVPEERLGSICVTEHGMRKHFVKIGGILVTAVCTPEAFHAIVGCGINCLNDEPTTSVRALAHDDTPVTQEACAGAIMAALESLVRVFADVGYTFAPFAEAYEQAWLHSDQDVCLADMPNEPRRIVGITSDYGLLRTVPRQASIRARDACAWCATPVPGVVDVQPDGNSFDMLQGLVKKKI</sequence>
<dbReference type="VEuPathDB" id="FungiDB:MGL_0053"/>
<dbReference type="AlphaFoldDB" id="A8PRH4"/>
<dbReference type="SUPFAM" id="SSF55681">
    <property type="entry name" value="Class II aaRS and biotin synthetases"/>
    <property type="match status" value="1"/>
</dbReference>
<dbReference type="STRING" id="425265.A8PRH4"/>
<name>A8PRH4_MALGO</name>
<evidence type="ECO:0000259" key="1">
    <source>
        <dbReference type="PROSITE" id="PS51733"/>
    </source>
</evidence>
<dbReference type="KEGG" id="mgl:MGL_0053"/>
<accession>A8PRH4</accession>
<comment type="caution">
    <text evidence="2">The sequence shown here is derived from an EMBL/GenBank/DDBJ whole genome shotgun (WGS) entry which is preliminary data.</text>
</comment>
<dbReference type="PANTHER" id="PTHR12835:SF5">
    <property type="entry name" value="BIOTIN--PROTEIN LIGASE"/>
    <property type="match status" value="1"/>
</dbReference>
<dbReference type="Pfam" id="PF03099">
    <property type="entry name" value="BPL_LplA_LipB"/>
    <property type="match status" value="1"/>
</dbReference>
<dbReference type="PANTHER" id="PTHR12835">
    <property type="entry name" value="BIOTIN PROTEIN LIGASE"/>
    <property type="match status" value="1"/>
</dbReference>